<dbReference type="EMBL" id="OC915002">
    <property type="protein sequence ID" value="CAD7638118.1"/>
    <property type="molecule type" value="Genomic_DNA"/>
</dbReference>
<name>A0A7R9LAT1_9ACAR</name>
<dbReference type="Proteomes" id="UP000728032">
    <property type="component" value="Unassembled WGS sequence"/>
</dbReference>
<evidence type="ECO:0000313" key="1">
    <source>
        <dbReference type="EMBL" id="CAD7638118.1"/>
    </source>
</evidence>
<organism evidence="1">
    <name type="scientific">Oppiella nova</name>
    <dbReference type="NCBI Taxonomy" id="334625"/>
    <lineage>
        <taxon>Eukaryota</taxon>
        <taxon>Metazoa</taxon>
        <taxon>Ecdysozoa</taxon>
        <taxon>Arthropoda</taxon>
        <taxon>Chelicerata</taxon>
        <taxon>Arachnida</taxon>
        <taxon>Acari</taxon>
        <taxon>Acariformes</taxon>
        <taxon>Sarcoptiformes</taxon>
        <taxon>Oribatida</taxon>
        <taxon>Brachypylina</taxon>
        <taxon>Oppioidea</taxon>
        <taxon>Oppiidae</taxon>
        <taxon>Oppiella</taxon>
    </lineage>
</organism>
<evidence type="ECO:0000313" key="2">
    <source>
        <dbReference type="Proteomes" id="UP000728032"/>
    </source>
</evidence>
<proteinExistence type="predicted"/>
<accession>A0A7R9LAT1</accession>
<protein>
    <submittedName>
        <fullName evidence="1">Uncharacterized protein</fullName>
    </submittedName>
</protein>
<keyword evidence="2" id="KW-1185">Reference proteome</keyword>
<gene>
    <name evidence="1" type="ORF">ONB1V03_LOCUS1224</name>
</gene>
<reference evidence="1" key="1">
    <citation type="submission" date="2020-11" db="EMBL/GenBank/DDBJ databases">
        <authorList>
            <person name="Tran Van P."/>
        </authorList>
    </citation>
    <scope>NUCLEOTIDE SEQUENCE</scope>
</reference>
<dbReference type="AlphaFoldDB" id="A0A7R9LAT1"/>
<sequence length="68" mass="7842">MNLDYYVDSYQCCLNWVGIDCYLSAGNHTCFDYELQPMNKMLNIMIMLDGAGDCKDYKYTKGLTTCTK</sequence>
<dbReference type="EMBL" id="CAJPVJ010000177">
    <property type="protein sequence ID" value="CAG2161620.1"/>
    <property type="molecule type" value="Genomic_DNA"/>
</dbReference>